<keyword evidence="5 6" id="KW-0472">Membrane</keyword>
<dbReference type="RefSeq" id="WP_036873964.1">
    <property type="nucleotide sequence ID" value="NZ_JASBZX010000003.1"/>
</dbReference>
<name>A0A0A2ECN5_9PORP</name>
<reference evidence="7 8" key="1">
    <citation type="submission" date="2014-09" db="EMBL/GenBank/DDBJ databases">
        <title>Draft Genome Sequence of Porphyromonas macacae COT-192_OH2859.</title>
        <authorList>
            <person name="Wallis C."/>
            <person name="Deusch O."/>
            <person name="O'Flynn C."/>
            <person name="Davis I."/>
            <person name="Horsfall A."/>
            <person name="Kirkwood N."/>
            <person name="Harris S."/>
            <person name="Eisen J.A."/>
            <person name="Coil D.A."/>
            <person name="Darling A.E."/>
            <person name="Jospin G."/>
            <person name="Alexiev A."/>
        </authorList>
    </citation>
    <scope>NUCLEOTIDE SEQUENCE [LARGE SCALE GENOMIC DNA]</scope>
    <source>
        <strain evidence="8">COT-192 OH2859</strain>
    </source>
</reference>
<keyword evidence="3 6" id="KW-0812">Transmembrane</keyword>
<comment type="similarity">
    <text evidence="6">Belongs to the inorganic phosphate transporter (PiT) (TC 2.A.20) family.</text>
</comment>
<evidence type="ECO:0000313" key="7">
    <source>
        <dbReference type="EMBL" id="KGN74204.1"/>
    </source>
</evidence>
<evidence type="ECO:0000256" key="2">
    <source>
        <dbReference type="ARBA" id="ARBA00022448"/>
    </source>
</evidence>
<dbReference type="eggNOG" id="COG0306">
    <property type="taxonomic scope" value="Bacteria"/>
</dbReference>
<evidence type="ECO:0000313" key="8">
    <source>
        <dbReference type="Proteomes" id="UP000030103"/>
    </source>
</evidence>
<dbReference type="GO" id="GO:0035435">
    <property type="term" value="P:phosphate ion transmembrane transport"/>
    <property type="evidence" value="ECO:0007669"/>
    <property type="project" value="TreeGrafter"/>
</dbReference>
<dbReference type="OrthoDB" id="1110016at2"/>
<dbReference type="GO" id="GO:0016020">
    <property type="term" value="C:membrane"/>
    <property type="evidence" value="ECO:0007669"/>
    <property type="project" value="UniProtKB-SubCell"/>
</dbReference>
<organism evidence="7 8">
    <name type="scientific">Porphyromonas macacae</name>
    <dbReference type="NCBI Taxonomy" id="28115"/>
    <lineage>
        <taxon>Bacteria</taxon>
        <taxon>Pseudomonadati</taxon>
        <taxon>Bacteroidota</taxon>
        <taxon>Bacteroidia</taxon>
        <taxon>Bacteroidales</taxon>
        <taxon>Porphyromonadaceae</taxon>
        <taxon>Porphyromonas</taxon>
    </lineage>
</organism>
<gene>
    <name evidence="7" type="ORF">HQ47_05955</name>
</gene>
<dbReference type="STRING" id="28115.HQ47_05955"/>
<dbReference type="GO" id="GO:0005315">
    <property type="term" value="F:phosphate transmembrane transporter activity"/>
    <property type="evidence" value="ECO:0007669"/>
    <property type="project" value="InterPro"/>
</dbReference>
<protein>
    <recommendedName>
        <fullName evidence="6">Phosphate transporter</fullName>
    </recommendedName>
</protein>
<evidence type="ECO:0000256" key="6">
    <source>
        <dbReference type="RuleBase" id="RU363058"/>
    </source>
</evidence>
<evidence type="ECO:0000256" key="1">
    <source>
        <dbReference type="ARBA" id="ARBA00004141"/>
    </source>
</evidence>
<evidence type="ECO:0000256" key="4">
    <source>
        <dbReference type="ARBA" id="ARBA00022989"/>
    </source>
</evidence>
<dbReference type="PANTHER" id="PTHR11101">
    <property type="entry name" value="PHOSPHATE TRANSPORTER"/>
    <property type="match status" value="1"/>
</dbReference>
<feature type="transmembrane region" description="Helical" evidence="6">
    <location>
        <begin position="487"/>
        <end position="505"/>
    </location>
</feature>
<feature type="transmembrane region" description="Helical" evidence="6">
    <location>
        <begin position="45"/>
        <end position="65"/>
    </location>
</feature>
<dbReference type="Proteomes" id="UP000030103">
    <property type="component" value="Unassembled WGS sequence"/>
</dbReference>
<evidence type="ECO:0000256" key="5">
    <source>
        <dbReference type="ARBA" id="ARBA00023136"/>
    </source>
</evidence>
<accession>A0A0A2ECN5</accession>
<feature type="transmembrane region" description="Helical" evidence="6">
    <location>
        <begin position="77"/>
        <end position="98"/>
    </location>
</feature>
<feature type="transmembrane region" description="Helical" evidence="6">
    <location>
        <begin position="110"/>
        <end position="127"/>
    </location>
</feature>
<dbReference type="AlphaFoldDB" id="A0A0A2ECN5"/>
<feature type="transmembrane region" description="Helical" evidence="6">
    <location>
        <begin position="147"/>
        <end position="172"/>
    </location>
</feature>
<keyword evidence="2 6" id="KW-0813">Transport</keyword>
<comment type="caution">
    <text evidence="7">The sequence shown here is derived from an EMBL/GenBank/DDBJ whole genome shotgun (WGS) entry which is preliminary data.</text>
</comment>
<feature type="transmembrane region" description="Helical" evidence="6">
    <location>
        <begin position="224"/>
        <end position="244"/>
    </location>
</feature>
<dbReference type="PANTHER" id="PTHR11101:SF16">
    <property type="entry name" value="PHOSPHATE TRANSPORTER"/>
    <property type="match status" value="1"/>
</dbReference>
<feature type="transmembrane region" description="Helical" evidence="6">
    <location>
        <begin position="6"/>
        <end position="24"/>
    </location>
</feature>
<evidence type="ECO:0000256" key="3">
    <source>
        <dbReference type="ARBA" id="ARBA00022692"/>
    </source>
</evidence>
<feature type="transmembrane region" description="Helical" evidence="6">
    <location>
        <begin position="460"/>
        <end position="481"/>
    </location>
</feature>
<feature type="transmembrane region" description="Helical" evidence="6">
    <location>
        <begin position="251"/>
        <end position="269"/>
    </location>
</feature>
<feature type="transmembrane region" description="Helical" evidence="6">
    <location>
        <begin position="311"/>
        <end position="329"/>
    </location>
</feature>
<feature type="transmembrane region" description="Helical" evidence="6">
    <location>
        <begin position="184"/>
        <end position="204"/>
    </location>
</feature>
<sequence length="768" mass="85977">MDVVYIIIVVFLFLLATFDLIVGVSNDAVNFLQPAIGSKATSFKAILFVAGIGVLSGAMLSNGMMEIARSGIFMPEHYYFNEVMIIFLAVMVTDVVLLDIFNSLGMPTSTTVSLIFELLGASFLVALTKLDPANGLGFQELLNTEKALQVIISIFMSVAIAFFFGAFVQYLTRIIFSFNYKKNMKWFIGIFGGIAVTSIIYFMLIKGLKSASFMTPEAYAWINAHTVSLILYSFVGFSILMQILHALRINVFKVIVLLGTLALSMAFAGNDLVNFIGVPLAGFSSFQDYMANGNGEFNTFLMTSLMQPAKTPLLFLIGAGAIMMIVLMTSRKAQNVVKTSVDLARQDEGEEMFGSSTIARSLVRFSMSVANTFAQITPKPVAHWIDRRFKKDEAILENGAAFDLVRASINLVLAGLLIALGTSLKLPLSTTYVTFMVAMGTSLADRAWTRESAVFRITGVISVIGGWFVTAGAAFVLAFLVAGAMKLGGVVAMVLMIVLAVVALVSSNRRYKKRKAKEKQDEIFTKMMASKDKDEIWSLLCEHIRVNQANLLKFAGKNYTQITTGFMNDDIKPLRKAVRKSRNRRDQIKVVRRKEAAGMRRVEKITLIEKNTWFHLSSNHAQHLVYCLRRMAEPCKDHVDNNFNPLSEECINEFTPIRDEILDLLSTARDLLLENQIDNLEPIKRRCRDLNNRLHTLRRRQIGRIQQSDESLKVSLVYLNVLQESQELVNSLDNMLKYTNRFIEEEVLEEDTVTDDEGEEYLLTNPKF</sequence>
<comment type="subcellular location">
    <subcellularLocation>
        <location evidence="1 6">Membrane</location>
        <topology evidence="1 6">Multi-pass membrane protein</topology>
    </subcellularLocation>
</comment>
<keyword evidence="4 6" id="KW-1133">Transmembrane helix</keyword>
<keyword evidence="6" id="KW-0592">Phosphate transport</keyword>
<proteinExistence type="inferred from homology"/>
<dbReference type="EMBL" id="JRFA01000015">
    <property type="protein sequence ID" value="KGN74204.1"/>
    <property type="molecule type" value="Genomic_DNA"/>
</dbReference>
<dbReference type="Pfam" id="PF01384">
    <property type="entry name" value="PHO4"/>
    <property type="match status" value="1"/>
</dbReference>
<dbReference type="InterPro" id="IPR001204">
    <property type="entry name" value="Phos_transporter"/>
</dbReference>
<keyword evidence="8" id="KW-1185">Reference proteome</keyword>